<feature type="transmembrane region" description="Helical" evidence="1">
    <location>
        <begin position="35"/>
        <end position="52"/>
    </location>
</feature>
<keyword evidence="1" id="KW-1133">Transmembrane helix</keyword>
<keyword evidence="1" id="KW-0812">Transmembrane</keyword>
<dbReference type="Proteomes" id="UP001248819">
    <property type="component" value="Unassembled WGS sequence"/>
</dbReference>
<comment type="caution">
    <text evidence="2">The sequence shown here is derived from an EMBL/GenBank/DDBJ whole genome shotgun (WGS) entry which is preliminary data.</text>
</comment>
<evidence type="ECO:0000313" key="3">
    <source>
        <dbReference type="Proteomes" id="UP001248819"/>
    </source>
</evidence>
<name>A0ABU3CQW9_9FLAO</name>
<keyword evidence="3" id="KW-1185">Reference proteome</keyword>
<dbReference type="RefSeq" id="WP_311482870.1">
    <property type="nucleotide sequence ID" value="NZ_JAVRHP010000003.1"/>
</dbReference>
<evidence type="ECO:0000256" key="1">
    <source>
        <dbReference type="SAM" id="Phobius"/>
    </source>
</evidence>
<accession>A0ABU3CQW9</accession>
<keyword evidence="1" id="KW-0472">Membrane</keyword>
<proteinExistence type="predicted"/>
<evidence type="ECO:0008006" key="4">
    <source>
        <dbReference type="Google" id="ProtNLM"/>
    </source>
</evidence>
<reference evidence="2 3" key="1">
    <citation type="submission" date="2023-09" db="EMBL/GenBank/DDBJ databases">
        <authorList>
            <person name="Rey-Velasco X."/>
        </authorList>
    </citation>
    <scope>NUCLEOTIDE SEQUENCE [LARGE SCALE GENOMIC DNA]</scope>
    <source>
        <strain evidence="2 3">F297</strain>
    </source>
</reference>
<gene>
    <name evidence="2" type="ORF">RM529_00950</name>
</gene>
<feature type="transmembrane region" description="Helical" evidence="1">
    <location>
        <begin position="7"/>
        <end position="29"/>
    </location>
</feature>
<sequence length="70" mass="7583">MIKILGLIMTIGGAIALIFGVLGLFGSIALMFSPWALAILGVIFFFAGISLIKRRRDTNEPDAQSTTRRT</sequence>
<dbReference type="EMBL" id="JAVRHP010000003">
    <property type="protein sequence ID" value="MDT0648691.1"/>
    <property type="molecule type" value="Genomic_DNA"/>
</dbReference>
<organism evidence="2 3">
    <name type="scientific">Autumnicola edwardsiae</name>
    <dbReference type="NCBI Taxonomy" id="3075594"/>
    <lineage>
        <taxon>Bacteria</taxon>
        <taxon>Pseudomonadati</taxon>
        <taxon>Bacteroidota</taxon>
        <taxon>Flavobacteriia</taxon>
        <taxon>Flavobacteriales</taxon>
        <taxon>Flavobacteriaceae</taxon>
        <taxon>Autumnicola</taxon>
    </lineage>
</organism>
<evidence type="ECO:0000313" key="2">
    <source>
        <dbReference type="EMBL" id="MDT0648691.1"/>
    </source>
</evidence>
<protein>
    <recommendedName>
        <fullName evidence="4">DUF2207 domain-containing protein</fullName>
    </recommendedName>
</protein>